<dbReference type="OrthoDB" id="24822at2759"/>
<keyword evidence="2" id="KW-1185">Reference proteome</keyword>
<keyword evidence="1" id="KW-0808">Transferase</keyword>
<dbReference type="EMBL" id="VYZU01034229">
    <property type="protein sequence ID" value="NXY84893.1"/>
    <property type="molecule type" value="Genomic_DNA"/>
</dbReference>
<proteinExistence type="predicted"/>
<dbReference type="PANTHER" id="PTHR46240">
    <property type="entry name" value="SER/THR PROTEIN KINASE ULK4"/>
    <property type="match status" value="1"/>
</dbReference>
<dbReference type="AlphaFoldDB" id="A0A7L4N4B4"/>
<dbReference type="InterPro" id="IPR016024">
    <property type="entry name" value="ARM-type_fold"/>
</dbReference>
<comment type="caution">
    <text evidence="1">The sequence shown here is derived from an EMBL/GenBank/DDBJ whole genome shotgun (WGS) entry which is preliminary data.</text>
</comment>
<dbReference type="Proteomes" id="UP000586704">
    <property type="component" value="Unassembled WGS sequence"/>
</dbReference>
<gene>
    <name evidence="1" type="primary">Ulk4_0</name>
    <name evidence="1" type="ORF">CEYCYA_R00888</name>
</gene>
<dbReference type="PANTHER" id="PTHR46240:SF1">
    <property type="entry name" value="SERINE_THREONINE-PROTEIN KINASE ULK4"/>
    <property type="match status" value="1"/>
</dbReference>
<evidence type="ECO:0000313" key="1">
    <source>
        <dbReference type="EMBL" id="NXY84893.1"/>
    </source>
</evidence>
<feature type="non-terminal residue" evidence="1">
    <location>
        <position position="123"/>
    </location>
</feature>
<sequence>QIMKQVPIKFDMKTLHIPIYSAEKLPVKDTDWDDFLQQVCSLLDATEKNTGAARSKLNLLHYLGTVAVHQEAASRLMNSQLFPILIQQLRTASNWDIRARAARVVGLLALHTAQLGEDVPVSE</sequence>
<dbReference type="SUPFAM" id="SSF48371">
    <property type="entry name" value="ARM repeat"/>
    <property type="match status" value="1"/>
</dbReference>
<protein>
    <submittedName>
        <fullName evidence="1">ULK4 kinase</fullName>
    </submittedName>
</protein>
<dbReference type="GO" id="GO:0016301">
    <property type="term" value="F:kinase activity"/>
    <property type="evidence" value="ECO:0007669"/>
    <property type="project" value="UniProtKB-KW"/>
</dbReference>
<name>A0A7L4N4B4_9AVES</name>
<feature type="non-terminal residue" evidence="1">
    <location>
        <position position="1"/>
    </location>
</feature>
<evidence type="ECO:0000313" key="2">
    <source>
        <dbReference type="Proteomes" id="UP000586704"/>
    </source>
</evidence>
<accession>A0A7L4N4B4</accession>
<organism evidence="1 2">
    <name type="scientific">Ceyx cyanopectus</name>
    <name type="common">Indigo-banded kingfisher</name>
    <dbReference type="NCBI Taxonomy" id="390723"/>
    <lineage>
        <taxon>Eukaryota</taxon>
        <taxon>Metazoa</taxon>
        <taxon>Chordata</taxon>
        <taxon>Craniata</taxon>
        <taxon>Vertebrata</taxon>
        <taxon>Euteleostomi</taxon>
        <taxon>Archelosauria</taxon>
        <taxon>Archosauria</taxon>
        <taxon>Dinosauria</taxon>
        <taxon>Saurischia</taxon>
        <taxon>Theropoda</taxon>
        <taxon>Coelurosauria</taxon>
        <taxon>Aves</taxon>
        <taxon>Neognathae</taxon>
        <taxon>Neoaves</taxon>
        <taxon>Telluraves</taxon>
        <taxon>Coraciimorphae</taxon>
        <taxon>Coraciiformes</taxon>
        <taxon>Alcedinidae</taxon>
        <taxon>Ceyx</taxon>
    </lineage>
</organism>
<reference evidence="1 2" key="1">
    <citation type="submission" date="2020-02" db="EMBL/GenBank/DDBJ databases">
        <title>Bird 10,000 Genomes (B10K) Project - Family phase.</title>
        <authorList>
            <person name="Zhang G."/>
        </authorList>
    </citation>
    <scope>NUCLEOTIDE SEQUENCE [LARGE SCALE GENOMIC DNA]</scope>
    <source>
        <strain evidence="1">B10K-DU-013-51</strain>
        <tissue evidence="1">Mixed tissue sample</tissue>
    </source>
</reference>
<keyword evidence="1" id="KW-0418">Kinase</keyword>
<dbReference type="InterPro" id="IPR045906">
    <property type="entry name" value="ULK4"/>
</dbReference>